<protein>
    <recommendedName>
        <fullName evidence="7">Pre-mRNA-splicing factor 38</fullName>
    </recommendedName>
</protein>
<evidence type="ECO:0000256" key="1">
    <source>
        <dbReference type="ARBA" id="ARBA00004123"/>
    </source>
</evidence>
<keyword evidence="5 7" id="KW-0508">mRNA splicing</keyword>
<keyword evidence="6 7" id="KW-0539">Nucleus</keyword>
<dbReference type="Pfam" id="PF03371">
    <property type="entry name" value="PRP38"/>
    <property type="match status" value="1"/>
</dbReference>
<accession>A0A0B7MVN4</accession>
<evidence type="ECO:0000256" key="7">
    <source>
        <dbReference type="RuleBase" id="RU367025"/>
    </source>
</evidence>
<dbReference type="Proteomes" id="UP000054107">
    <property type="component" value="Unassembled WGS sequence"/>
</dbReference>
<dbReference type="OrthoDB" id="190958at2759"/>
<name>A0A0B7MVN4_9FUNG</name>
<organism evidence="8 9">
    <name type="scientific">Parasitella parasitica</name>
    <dbReference type="NCBI Taxonomy" id="35722"/>
    <lineage>
        <taxon>Eukaryota</taxon>
        <taxon>Fungi</taxon>
        <taxon>Fungi incertae sedis</taxon>
        <taxon>Mucoromycota</taxon>
        <taxon>Mucoromycotina</taxon>
        <taxon>Mucoromycetes</taxon>
        <taxon>Mucorales</taxon>
        <taxon>Mucorineae</taxon>
        <taxon>Mucoraceae</taxon>
        <taxon>Parasitella</taxon>
    </lineage>
</organism>
<dbReference type="AlphaFoldDB" id="A0A0B7MVN4"/>
<evidence type="ECO:0000313" key="9">
    <source>
        <dbReference type="Proteomes" id="UP000054107"/>
    </source>
</evidence>
<evidence type="ECO:0000313" key="8">
    <source>
        <dbReference type="EMBL" id="CEP07168.1"/>
    </source>
</evidence>
<comment type="function">
    <text evidence="7">Required for pre-mRNA splicing.</text>
</comment>
<dbReference type="InterPro" id="IPR005037">
    <property type="entry name" value="PRP38"/>
</dbReference>
<dbReference type="EMBL" id="LN719114">
    <property type="protein sequence ID" value="CEP07168.1"/>
    <property type="molecule type" value="Genomic_DNA"/>
</dbReference>
<dbReference type="GO" id="GO:0005681">
    <property type="term" value="C:spliceosomal complex"/>
    <property type="evidence" value="ECO:0007669"/>
    <property type="project" value="UniProtKB-KW"/>
</dbReference>
<comment type="subcellular location">
    <subcellularLocation>
        <location evidence="1 7">Nucleus</location>
    </subcellularLocation>
</comment>
<evidence type="ECO:0000256" key="2">
    <source>
        <dbReference type="ARBA" id="ARBA00006164"/>
    </source>
</evidence>
<evidence type="ECO:0000256" key="5">
    <source>
        <dbReference type="ARBA" id="ARBA00023187"/>
    </source>
</evidence>
<keyword evidence="3 7" id="KW-0507">mRNA processing</keyword>
<sequence length="193" mass="22717">MSENPNFHEGSSIHGRHPLHLVEKIIRERIQNSIYWKEKCYGLTDWQTAATLMDRAFELEYIGGMYGNNQPTEFLCLTLKLLSLEPEKNIVIELIKQEDSKYLRALGAFYLRLTGKSKEIYQYLEPLLNDYRKLRVRAGSGYELTHMDSFIDELLRNERVCDIILPRITNRYVLEQNDELEPRESALDDDLDE</sequence>
<evidence type="ECO:0000256" key="6">
    <source>
        <dbReference type="ARBA" id="ARBA00023242"/>
    </source>
</evidence>
<evidence type="ECO:0000256" key="3">
    <source>
        <dbReference type="ARBA" id="ARBA00022664"/>
    </source>
</evidence>
<keyword evidence="9" id="KW-1185">Reference proteome</keyword>
<dbReference type="PANTHER" id="PTHR23142">
    <property type="entry name" value="PRE-MRNA-SPLICING FACTOR 38A-RELATED"/>
    <property type="match status" value="1"/>
</dbReference>
<gene>
    <name evidence="8" type="primary">PARPA_00446.1 scaffold 847</name>
</gene>
<proteinExistence type="inferred from homology"/>
<reference evidence="8 9" key="1">
    <citation type="submission" date="2014-09" db="EMBL/GenBank/DDBJ databases">
        <authorList>
            <person name="Ellenberger Sabrina"/>
        </authorList>
    </citation>
    <scope>NUCLEOTIDE SEQUENCE [LARGE SCALE GENOMIC DNA]</scope>
    <source>
        <strain evidence="8 9">CBS 412.66</strain>
    </source>
</reference>
<comment type="similarity">
    <text evidence="2 7">Belongs to the PRP38 family.</text>
</comment>
<dbReference type="GO" id="GO:0000398">
    <property type="term" value="P:mRNA splicing, via spliceosome"/>
    <property type="evidence" value="ECO:0007669"/>
    <property type="project" value="UniProtKB-UniRule"/>
</dbReference>
<evidence type="ECO:0000256" key="4">
    <source>
        <dbReference type="ARBA" id="ARBA00022728"/>
    </source>
</evidence>
<dbReference type="STRING" id="35722.A0A0B7MVN4"/>
<keyword evidence="4 7" id="KW-0747">Spliceosome</keyword>